<evidence type="ECO:0000313" key="7">
    <source>
        <dbReference type="EMBL" id="MHO07159.1"/>
    </source>
</evidence>
<reference evidence="7" key="1">
    <citation type="submission" date="2018-10" db="EMBL/GenBank/DDBJ databases">
        <authorList>
            <consortium name="NARMS: The National Antimicrobial Resistance Monitoring System"/>
        </authorList>
    </citation>
    <scope>NUCLEOTIDE SEQUENCE [LARGE SCALE GENOMIC DNA]</scope>
    <source>
        <strain evidence="7">CVM N17EC0388</strain>
    </source>
</reference>
<protein>
    <recommendedName>
        <fullName evidence="5">Universal stress protein E</fullName>
    </recommendedName>
</protein>
<dbReference type="AlphaFoldDB" id="A0A3L0W7R8"/>
<accession>A0A3L0W7R8</accession>
<organism evidence="7">
    <name type="scientific">Escherichia coli</name>
    <dbReference type="NCBI Taxonomy" id="562"/>
    <lineage>
        <taxon>Bacteria</taxon>
        <taxon>Pseudomonadati</taxon>
        <taxon>Pseudomonadota</taxon>
        <taxon>Gammaproteobacteria</taxon>
        <taxon>Enterobacterales</taxon>
        <taxon>Enterobacteriaceae</taxon>
        <taxon>Escherichia</taxon>
    </lineage>
</organism>
<comment type="subcellular location">
    <subcellularLocation>
        <location evidence="1">Cytoplasm</location>
    </subcellularLocation>
</comment>
<gene>
    <name evidence="7" type="ORF">D9F05_23025</name>
</gene>
<comment type="similarity">
    <text evidence="2">Belongs to the universal stress protein A family.</text>
</comment>
<feature type="domain" description="UspA" evidence="6">
    <location>
        <begin position="151"/>
        <end position="300"/>
    </location>
</feature>
<dbReference type="GO" id="GO:0005737">
    <property type="term" value="C:cytoplasm"/>
    <property type="evidence" value="ECO:0007669"/>
    <property type="project" value="UniProtKB-SubCell"/>
</dbReference>
<feature type="domain" description="UspA" evidence="6">
    <location>
        <begin position="4"/>
        <end position="141"/>
    </location>
</feature>
<dbReference type="PANTHER" id="PTHR47892">
    <property type="entry name" value="UNIVERSAL STRESS PROTEIN E"/>
    <property type="match status" value="1"/>
</dbReference>
<proteinExistence type="inferred from homology"/>
<keyword evidence="3" id="KW-0963">Cytoplasm</keyword>
<dbReference type="EMBL" id="RNRV01000084">
    <property type="protein sequence ID" value="MHO07159.1"/>
    <property type="molecule type" value="Genomic_DNA"/>
</dbReference>
<dbReference type="InterPro" id="IPR006016">
    <property type="entry name" value="UspA"/>
</dbReference>
<evidence type="ECO:0000256" key="5">
    <source>
        <dbReference type="ARBA" id="ARBA00040919"/>
    </source>
</evidence>
<evidence type="ECO:0000256" key="3">
    <source>
        <dbReference type="ARBA" id="ARBA00022490"/>
    </source>
</evidence>
<evidence type="ECO:0000256" key="2">
    <source>
        <dbReference type="ARBA" id="ARBA00008791"/>
    </source>
</evidence>
<dbReference type="Gene3D" id="3.40.50.12370">
    <property type="match status" value="1"/>
</dbReference>
<evidence type="ECO:0000256" key="1">
    <source>
        <dbReference type="ARBA" id="ARBA00004496"/>
    </source>
</evidence>
<comment type="caution">
    <text evidence="7">The sequence shown here is derived from an EMBL/GenBank/DDBJ whole genome shotgun (WGS) entry which is preliminary data.</text>
</comment>
<dbReference type="PANTHER" id="PTHR47892:SF1">
    <property type="entry name" value="UNIVERSAL STRESS PROTEIN E"/>
    <property type="match status" value="1"/>
</dbReference>
<comment type="function">
    <text evidence="4">Required for resistance to DNA-damaging agents.</text>
</comment>
<dbReference type="SUPFAM" id="SSF52402">
    <property type="entry name" value="Adenine nucleotide alpha hydrolases-like"/>
    <property type="match status" value="2"/>
</dbReference>
<evidence type="ECO:0000256" key="4">
    <source>
        <dbReference type="ARBA" id="ARBA00037131"/>
    </source>
</evidence>
<dbReference type="Pfam" id="PF00582">
    <property type="entry name" value="Usp"/>
    <property type="match status" value="2"/>
</dbReference>
<sequence length="312" mass="34940">MQKFHNILFVSQGLVDETEALTQAISLARNNHAVLKALVVCPDFPKQMKDYREKYEASLKEQLAQVIQTTRDILKVNEGDVPVQIEVESGDTPSIRIIRHVLKHSHDLVVKATDPKEGGKGFKAIDMELLRKCPCPIWLTRPIHRHRNTMRVAVAIDPKSTAPEGRDLSLNLLTLSRSLADTCSGELNVLSCWDYEFEDYLRQNVWIKVSDDELTKSIDAAQNEHKAAQVHLLKESGIQGNLQIHHIRGQAEHVIPQYVADHQIDILVMGTVARTGISGFFIGNTAENVVQKLECSLLALKPNGFVSPVMAY</sequence>
<evidence type="ECO:0000259" key="6">
    <source>
        <dbReference type="Pfam" id="PF00582"/>
    </source>
</evidence>
<name>A0A3L0W7R8_ECOLX</name>